<dbReference type="RefSeq" id="WP_116174032.1">
    <property type="nucleotide sequence ID" value="NZ_CP144375.1"/>
</dbReference>
<evidence type="ECO:0000313" key="2">
    <source>
        <dbReference type="EMBL" id="REH52041.1"/>
    </source>
</evidence>
<keyword evidence="1" id="KW-0812">Transmembrane</keyword>
<dbReference type="OrthoDB" id="3698872at2"/>
<reference evidence="2 3" key="1">
    <citation type="submission" date="2018-08" db="EMBL/GenBank/DDBJ databases">
        <title>Genomic Encyclopedia of Archaeal and Bacterial Type Strains, Phase II (KMG-II): from individual species to whole genera.</title>
        <authorList>
            <person name="Goeker M."/>
        </authorList>
    </citation>
    <scope>NUCLEOTIDE SEQUENCE [LARGE SCALE GENOMIC DNA]</scope>
    <source>
        <strain evidence="2 3">DSM 45791</strain>
    </source>
</reference>
<accession>A0A3E0I088</accession>
<feature type="transmembrane region" description="Helical" evidence="1">
    <location>
        <begin position="45"/>
        <end position="66"/>
    </location>
</feature>
<evidence type="ECO:0000313" key="3">
    <source>
        <dbReference type="Proteomes" id="UP000256269"/>
    </source>
</evidence>
<proteinExistence type="predicted"/>
<dbReference type="Proteomes" id="UP000256269">
    <property type="component" value="Unassembled WGS sequence"/>
</dbReference>
<name>A0A3E0I088_9PSEU</name>
<dbReference type="EMBL" id="QUNO01000003">
    <property type="protein sequence ID" value="REH52041.1"/>
    <property type="molecule type" value="Genomic_DNA"/>
</dbReference>
<keyword evidence="1" id="KW-1133">Transmembrane helix</keyword>
<organism evidence="2 3">
    <name type="scientific">Kutzneria buriramensis</name>
    <dbReference type="NCBI Taxonomy" id="1045776"/>
    <lineage>
        <taxon>Bacteria</taxon>
        <taxon>Bacillati</taxon>
        <taxon>Actinomycetota</taxon>
        <taxon>Actinomycetes</taxon>
        <taxon>Pseudonocardiales</taxon>
        <taxon>Pseudonocardiaceae</taxon>
        <taxon>Kutzneria</taxon>
    </lineage>
</organism>
<comment type="caution">
    <text evidence="2">The sequence shown here is derived from an EMBL/GenBank/DDBJ whole genome shotgun (WGS) entry which is preliminary data.</text>
</comment>
<evidence type="ECO:0000256" key="1">
    <source>
        <dbReference type="SAM" id="Phobius"/>
    </source>
</evidence>
<gene>
    <name evidence="2" type="ORF">BCF44_103490</name>
</gene>
<feature type="transmembrane region" description="Helical" evidence="1">
    <location>
        <begin position="73"/>
        <end position="91"/>
    </location>
</feature>
<keyword evidence="1" id="KW-0472">Membrane</keyword>
<feature type="transmembrane region" description="Helical" evidence="1">
    <location>
        <begin position="97"/>
        <end position="117"/>
    </location>
</feature>
<keyword evidence="3" id="KW-1185">Reference proteome</keyword>
<protein>
    <submittedName>
        <fullName evidence="2">Uncharacterized protein</fullName>
    </submittedName>
</protein>
<sequence>MKQVLPGSSAPLEIKLASLVLAGGGLLFLLTFLVLGIQAGDLGSVILPAPVAVISLGLGAGLLAGARPVRVPALLWTILVAVLYAAFALLASEIWLAVLTGVLAAVHVYSLVLQITLPARRHMGSAT</sequence>
<dbReference type="AlphaFoldDB" id="A0A3E0I088"/>
<feature type="transmembrane region" description="Helical" evidence="1">
    <location>
        <begin position="16"/>
        <end position="39"/>
    </location>
</feature>